<feature type="compositionally biased region" description="Low complexity" evidence="1">
    <location>
        <begin position="585"/>
        <end position="607"/>
    </location>
</feature>
<dbReference type="PANTHER" id="PTHR28244">
    <property type="entry name" value="RNA POLYMERASE I-SPECIFIC TRANSCRIPTION INITIATION FACTOR RRN11"/>
    <property type="match status" value="1"/>
</dbReference>
<evidence type="ECO:0000313" key="4">
    <source>
        <dbReference type="Proteomes" id="UP000031575"/>
    </source>
</evidence>
<feature type="region of interest" description="Disordered" evidence="1">
    <location>
        <begin position="60"/>
        <end position="158"/>
    </location>
</feature>
<gene>
    <name evidence="3" type="ORF">SPBR_00219</name>
</gene>
<dbReference type="PANTHER" id="PTHR28244:SF1">
    <property type="entry name" value="RNA POLYMERASE I-SPECIFIC TRANSCRIPTION INITIATION FACTOR RRN11"/>
    <property type="match status" value="1"/>
</dbReference>
<dbReference type="HOGENOM" id="CLU_027162_0_1_1"/>
<accession>A0A0C2IMQ9</accession>
<keyword evidence="2" id="KW-0472">Membrane</keyword>
<dbReference type="AlphaFoldDB" id="A0A0C2IMQ9"/>
<proteinExistence type="predicted"/>
<dbReference type="OrthoDB" id="2159786at2759"/>
<feature type="compositionally biased region" description="Basic and acidic residues" evidence="1">
    <location>
        <begin position="84"/>
        <end position="94"/>
    </location>
</feature>
<feature type="compositionally biased region" description="Basic and acidic residues" evidence="1">
    <location>
        <begin position="352"/>
        <end position="362"/>
    </location>
</feature>
<dbReference type="GO" id="GO:0017025">
    <property type="term" value="F:TBP-class protein binding"/>
    <property type="evidence" value="ECO:0007669"/>
    <property type="project" value="TreeGrafter"/>
</dbReference>
<keyword evidence="2" id="KW-1133">Transmembrane helix</keyword>
<dbReference type="InterPro" id="IPR053029">
    <property type="entry name" value="RNA_pol_I-specific_init_factor"/>
</dbReference>
<dbReference type="GeneID" id="63673459"/>
<feature type="compositionally biased region" description="Basic and acidic residues" evidence="1">
    <location>
        <begin position="528"/>
        <end position="537"/>
    </location>
</feature>
<feature type="compositionally biased region" description="Basic and acidic residues" evidence="1">
    <location>
        <begin position="408"/>
        <end position="417"/>
    </location>
</feature>
<organism evidence="3 4">
    <name type="scientific">Sporothrix brasiliensis 5110</name>
    <dbReference type="NCBI Taxonomy" id="1398154"/>
    <lineage>
        <taxon>Eukaryota</taxon>
        <taxon>Fungi</taxon>
        <taxon>Dikarya</taxon>
        <taxon>Ascomycota</taxon>
        <taxon>Pezizomycotina</taxon>
        <taxon>Sordariomycetes</taxon>
        <taxon>Sordariomycetidae</taxon>
        <taxon>Ophiostomatales</taxon>
        <taxon>Ophiostomataceae</taxon>
        <taxon>Sporothrix</taxon>
    </lineage>
</organism>
<reference evidence="3 4" key="1">
    <citation type="journal article" date="2014" name="BMC Genomics">
        <title>Comparative genomics of the major fungal agents of human and animal Sporotrichosis: Sporothrix schenckii and Sporothrix brasiliensis.</title>
        <authorList>
            <person name="Teixeira M.M."/>
            <person name="de Almeida L.G."/>
            <person name="Kubitschek-Barreira P."/>
            <person name="Alves F.L."/>
            <person name="Kioshima E.S."/>
            <person name="Abadio A.K."/>
            <person name="Fernandes L."/>
            <person name="Derengowski L.S."/>
            <person name="Ferreira K.S."/>
            <person name="Souza R.C."/>
            <person name="Ruiz J.C."/>
            <person name="de Andrade N.C."/>
            <person name="Paes H.C."/>
            <person name="Nicola A.M."/>
            <person name="Albuquerque P."/>
            <person name="Gerber A.L."/>
            <person name="Martins V.P."/>
            <person name="Peconick L.D."/>
            <person name="Neto A.V."/>
            <person name="Chaucanez C.B."/>
            <person name="Silva P.A."/>
            <person name="Cunha O.L."/>
            <person name="de Oliveira F.F."/>
            <person name="dos Santos T.C."/>
            <person name="Barros A.L."/>
            <person name="Soares M.A."/>
            <person name="de Oliveira L.M."/>
            <person name="Marini M.M."/>
            <person name="Villalobos-Duno H."/>
            <person name="Cunha M.M."/>
            <person name="de Hoog S."/>
            <person name="da Silveira J.F."/>
            <person name="Henrissat B."/>
            <person name="Nino-Vega G.A."/>
            <person name="Cisalpino P.S."/>
            <person name="Mora-Montes H.M."/>
            <person name="Almeida S.R."/>
            <person name="Stajich J.E."/>
            <person name="Lopes-Bezerra L.M."/>
            <person name="Vasconcelos A.T."/>
            <person name="Felipe M.S."/>
        </authorList>
    </citation>
    <scope>NUCLEOTIDE SEQUENCE [LARGE SCALE GENOMIC DNA]</scope>
    <source>
        <strain evidence="3 4">5110</strain>
    </source>
</reference>
<protein>
    <submittedName>
        <fullName evidence="3">Uncharacterized protein</fullName>
    </submittedName>
</protein>
<dbReference type="GO" id="GO:0001164">
    <property type="term" value="F:RNA polymerase I core promoter sequence-specific DNA binding"/>
    <property type="evidence" value="ECO:0007669"/>
    <property type="project" value="TreeGrafter"/>
</dbReference>
<evidence type="ECO:0000313" key="3">
    <source>
        <dbReference type="EMBL" id="KIH90326.1"/>
    </source>
</evidence>
<feature type="region of interest" description="Disordered" evidence="1">
    <location>
        <begin position="639"/>
        <end position="662"/>
    </location>
</feature>
<feature type="region of interest" description="Disordered" evidence="1">
    <location>
        <begin position="341"/>
        <end position="417"/>
    </location>
</feature>
<evidence type="ECO:0000256" key="2">
    <source>
        <dbReference type="SAM" id="Phobius"/>
    </source>
</evidence>
<feature type="region of interest" description="Disordered" evidence="1">
    <location>
        <begin position="571"/>
        <end position="607"/>
    </location>
</feature>
<dbReference type="GO" id="GO:0070860">
    <property type="term" value="C:RNA polymerase I core factor complex"/>
    <property type="evidence" value="ECO:0007669"/>
    <property type="project" value="TreeGrafter"/>
</dbReference>
<keyword evidence="4" id="KW-1185">Reference proteome</keyword>
<dbReference type="GO" id="GO:0042790">
    <property type="term" value="P:nucleolar large rRNA transcription by RNA polymerase I"/>
    <property type="evidence" value="ECO:0007669"/>
    <property type="project" value="TreeGrafter"/>
</dbReference>
<evidence type="ECO:0000256" key="1">
    <source>
        <dbReference type="SAM" id="MobiDB-lite"/>
    </source>
</evidence>
<sequence>MSYIEPPTLTNIRKRKRSVRSASVASSVVSHLPRDAIDPHSYGPSARRQLVVAGLTHSDRLPSDYVEGFPHRPLPDGVGGDAVDDAKGDKDKHGFGSGFGFDGDGSNDEDDNDTDSDNDTENENGSIHSDAGLYDTTEDDDDGGGGGGGGGDPAENAARLAVKQRRLRRREARRRRNALRMQRAYDHNVGVLATIVQRGLQEAAHGTLPGVSTATGEAGQLAAPIGLARAKRAFGLLLRTDVKGRRVDLRKNDMWAMGAELLMREGEDEGEDEGDKGRPRRWGSAANMPRVRAFYEDLIQQHPYNRLFPRSVNALTFWPALAGTELYNIHTEVQLANERLDAKAKQRRKTRETRERAAHGDGEDGSSSEDASHSTSDSDADASHDSDSPDANSNDSDGHRRRRRRNHPDRLAREDVRHAALEQLRDLARRMDAIMAGPPYATSPEMLRLRGMVALYMGDLAIVTPPRTQPETQEGERVRAQEQSRARARFARLLEVDRDVQSGRQHKRGGVPDTVVDAYIQSLARGGGDVHGHHSSSEEDDDDTPTALLPFGVAPALALLVAVGVAADAAPGTPGAPDTTDDSRSLPSPSRATAPSSPGPLAASLSRRPPGLLVPIVPLLLVFPPFPIGRFLGTTIRIHGGRGTGPSSSSAPPGRAPWRSRR</sequence>
<dbReference type="Proteomes" id="UP000031575">
    <property type="component" value="Unassembled WGS sequence"/>
</dbReference>
<dbReference type="EMBL" id="AWTV01000008">
    <property type="protein sequence ID" value="KIH90326.1"/>
    <property type="molecule type" value="Genomic_DNA"/>
</dbReference>
<keyword evidence="2" id="KW-0812">Transmembrane</keyword>
<feature type="compositionally biased region" description="Acidic residues" evidence="1">
    <location>
        <begin position="105"/>
        <end position="122"/>
    </location>
</feature>
<dbReference type="VEuPathDB" id="FungiDB:SPBR_00219"/>
<dbReference type="RefSeq" id="XP_040618336.1">
    <property type="nucleotide sequence ID" value="XM_040758538.1"/>
</dbReference>
<feature type="compositionally biased region" description="Low complexity" evidence="1">
    <location>
        <begin position="645"/>
        <end position="662"/>
    </location>
</feature>
<comment type="caution">
    <text evidence="3">The sequence shown here is derived from an EMBL/GenBank/DDBJ whole genome shotgun (WGS) entry which is preliminary data.</text>
</comment>
<feature type="region of interest" description="Disordered" evidence="1">
    <location>
        <begin position="525"/>
        <end position="548"/>
    </location>
</feature>
<name>A0A0C2IMQ9_9PEZI</name>
<feature type="transmembrane region" description="Helical" evidence="2">
    <location>
        <begin position="612"/>
        <end position="632"/>
    </location>
</feature>